<gene>
    <name evidence="4" type="ordered locus">MADE_1005825</name>
</gene>
<dbReference type="HOGENOM" id="CLU_036902_3_1_6"/>
<dbReference type="Pfam" id="PF02371">
    <property type="entry name" value="Transposase_20"/>
    <property type="match status" value="1"/>
</dbReference>
<dbReference type="Proteomes" id="UP000001870">
    <property type="component" value="Chromosome"/>
</dbReference>
<evidence type="ECO:0000259" key="3">
    <source>
        <dbReference type="Pfam" id="PF02371"/>
    </source>
</evidence>
<accession>F2G3W5</accession>
<dbReference type="PANTHER" id="PTHR33055:SF3">
    <property type="entry name" value="PUTATIVE TRANSPOSASE FOR IS117-RELATED"/>
    <property type="match status" value="1"/>
</dbReference>
<evidence type="ECO:0000313" key="5">
    <source>
        <dbReference type="Proteomes" id="UP000001870"/>
    </source>
</evidence>
<reference evidence="4 5" key="2">
    <citation type="journal article" date="2015" name="Antonie Van Leeuwenhoek">
        <title>Ecophysiological diversity of a novel member of the genus Alteromonas, and description of Alteromonas mediterranea sp. nov.</title>
        <authorList>
            <person name="Ivanova E.P."/>
            <person name="Lopez-Perez M."/>
            <person name="Zabalos M."/>
            <person name="Nguyen S.H."/>
            <person name="Webb H.K."/>
            <person name="Ryan J."/>
            <person name="Lagutin K."/>
            <person name="Vyssotski M."/>
            <person name="Crawford R.J."/>
            <person name="Rodriguez-Valera F."/>
        </authorList>
    </citation>
    <scope>NUCLEOTIDE SEQUENCE [LARGE SCALE GENOMIC DNA]</scope>
    <source>
        <strain evidence="5">DSM 17117 / CIP 110805 / LMG 28347 / Deep ecotype</strain>
    </source>
</reference>
<keyword evidence="1" id="KW-0175">Coiled coil</keyword>
<dbReference type="GO" id="GO:0004803">
    <property type="term" value="F:transposase activity"/>
    <property type="evidence" value="ECO:0007669"/>
    <property type="project" value="InterPro"/>
</dbReference>
<feature type="domain" description="Transposase IS116/IS110/IS902 C-terminal" evidence="3">
    <location>
        <begin position="216"/>
        <end position="294"/>
    </location>
</feature>
<dbReference type="Pfam" id="PF01548">
    <property type="entry name" value="DEDD_Tnp_IS110"/>
    <property type="match status" value="1"/>
</dbReference>
<evidence type="ECO:0000313" key="4">
    <source>
        <dbReference type="EMBL" id="AEA97307.1"/>
    </source>
</evidence>
<dbReference type="AlphaFoldDB" id="F2G3W5"/>
<organism evidence="4 5">
    <name type="scientific">Alteromonas mediterranea (strain DSM 17117 / CIP 110805 / LMG 28347 / Deep ecotype)</name>
    <dbReference type="NCBI Taxonomy" id="1774373"/>
    <lineage>
        <taxon>Bacteria</taxon>
        <taxon>Pseudomonadati</taxon>
        <taxon>Pseudomonadota</taxon>
        <taxon>Gammaproteobacteria</taxon>
        <taxon>Alteromonadales</taxon>
        <taxon>Alteromonadaceae</taxon>
        <taxon>Alteromonas/Salinimonas group</taxon>
        <taxon>Alteromonas</taxon>
    </lineage>
</organism>
<protein>
    <submittedName>
        <fullName evidence="4">Transposase IS110</fullName>
    </submittedName>
</protein>
<keyword evidence="5" id="KW-1185">Reference proteome</keyword>
<dbReference type="PANTHER" id="PTHR33055">
    <property type="entry name" value="TRANSPOSASE FOR INSERTION SEQUENCE ELEMENT IS1111A"/>
    <property type="match status" value="1"/>
</dbReference>
<dbReference type="GO" id="GO:0006313">
    <property type="term" value="P:DNA transposition"/>
    <property type="evidence" value="ECO:0007669"/>
    <property type="project" value="InterPro"/>
</dbReference>
<proteinExistence type="predicted"/>
<dbReference type="KEGG" id="amc:MADE_1005825"/>
<dbReference type="NCBIfam" id="NF033542">
    <property type="entry name" value="transpos_IS110"/>
    <property type="match status" value="1"/>
</dbReference>
<dbReference type="InterPro" id="IPR047650">
    <property type="entry name" value="Transpos_IS110"/>
</dbReference>
<evidence type="ECO:0000256" key="1">
    <source>
        <dbReference type="SAM" id="Coils"/>
    </source>
</evidence>
<feature type="coiled-coil region" evidence="1">
    <location>
        <begin position="183"/>
        <end position="210"/>
    </location>
</feature>
<dbReference type="GO" id="GO:0003677">
    <property type="term" value="F:DNA binding"/>
    <property type="evidence" value="ECO:0007669"/>
    <property type="project" value="InterPro"/>
</dbReference>
<dbReference type="EMBL" id="CP001103">
    <property type="protein sequence ID" value="AEA97307.1"/>
    <property type="molecule type" value="Genomic_DNA"/>
</dbReference>
<dbReference type="RefSeq" id="WP_012517650.1">
    <property type="nucleotide sequence ID" value="NC_011138.3"/>
</dbReference>
<evidence type="ECO:0000259" key="2">
    <source>
        <dbReference type="Pfam" id="PF01548"/>
    </source>
</evidence>
<reference evidence="4 5" key="1">
    <citation type="journal article" date="2008" name="ISME J.">
        <title>Comparative genomics of two ecotypes of the marine planktonic copiotroph Alteromonas macleodii suggests alternative lifestyles associated with different kinds of particulate organic matter.</title>
        <authorList>
            <person name="Ivars-Martinez E."/>
            <person name="Martin-Cuadrado A.B."/>
            <person name="D'Auria G."/>
            <person name="Mira A."/>
            <person name="Ferriera S."/>
            <person name="Johnson J."/>
            <person name="Friedman R."/>
            <person name="Rodriguez-Valera F."/>
        </authorList>
    </citation>
    <scope>NUCLEOTIDE SEQUENCE [LARGE SCALE GENOMIC DNA]</scope>
    <source>
        <strain evidence="5">DSM 17117 / CIP 110805 / LMG 28347 / Deep ecotype</strain>
    </source>
</reference>
<sequence>MGKITRVGVDIAKAVFHVHAVDRFGERQWKRKYCRTKWLDAIEDRVPKGTEIAMEACGSSHYWGRELQKRGFKVKIIHAQFVKPYVKSNKNDAIDAEAICDAMSRPNMRFVSVKSSKQQDIQSIHRIRDKLMVQKASKANQIRGMVSEYGLVAPMGINKLREAIPLWLEDAENGLSALFRLLLRDLFDDLRQLQERVDTLDTLIEKEVKNDPVASSLLQLRGIGILCASALSCAIGDAKGYRKGRDFAASIGLTPRQHSTGGKPRLLGISKRGDGYLRKLLVHGARSVIRHAHRHDDNLSKWIEKLCAYKHVNTVTVALANKTARAAWAMVNTNESYDPELIASTQV</sequence>
<name>F2G3W5_ALTMD</name>
<dbReference type="InterPro" id="IPR002525">
    <property type="entry name" value="Transp_IS110-like_N"/>
</dbReference>
<dbReference type="InterPro" id="IPR003346">
    <property type="entry name" value="Transposase_20"/>
</dbReference>
<feature type="domain" description="Transposase IS110-like N-terminal" evidence="2">
    <location>
        <begin position="7"/>
        <end position="149"/>
    </location>
</feature>